<dbReference type="NCBIfam" id="TIGR01197">
    <property type="entry name" value="nramp"/>
    <property type="match status" value="1"/>
</dbReference>
<feature type="transmembrane region" description="Helical" evidence="5">
    <location>
        <begin position="304"/>
        <end position="328"/>
    </location>
</feature>
<dbReference type="GO" id="GO:0015086">
    <property type="term" value="F:cadmium ion transmembrane transporter activity"/>
    <property type="evidence" value="ECO:0007669"/>
    <property type="project" value="TreeGrafter"/>
</dbReference>
<dbReference type="GO" id="GO:0030026">
    <property type="term" value="P:intracellular manganese ion homeostasis"/>
    <property type="evidence" value="ECO:0007669"/>
    <property type="project" value="TreeGrafter"/>
</dbReference>
<evidence type="ECO:0000256" key="1">
    <source>
        <dbReference type="ARBA" id="ARBA00004141"/>
    </source>
</evidence>
<reference evidence="6 7" key="1">
    <citation type="submission" date="2017-06" db="EMBL/GenBank/DDBJ databases">
        <title>Ant-infecting Ophiocordyceps genomes reveal a high diversity of potential behavioral manipulation genes and a possible major role for enterotoxins.</title>
        <authorList>
            <person name="De Bekker C."/>
            <person name="Evans H.C."/>
            <person name="Brachmann A."/>
            <person name="Hughes D.P."/>
        </authorList>
    </citation>
    <scope>NUCLEOTIDE SEQUENCE [LARGE SCALE GENOMIC DNA]</scope>
    <source>
        <strain evidence="6 7">Map16</strain>
    </source>
</reference>
<comment type="subcellular location">
    <subcellularLocation>
        <location evidence="1">Membrane</location>
        <topology evidence="1">Multi-pass membrane protein</topology>
    </subcellularLocation>
</comment>
<dbReference type="AlphaFoldDB" id="A0A2C5ZKK0"/>
<feature type="transmembrane region" description="Helical" evidence="5">
    <location>
        <begin position="481"/>
        <end position="505"/>
    </location>
</feature>
<name>A0A2C5ZKK0_9HYPO</name>
<feature type="transmembrane region" description="Helical" evidence="5">
    <location>
        <begin position="395"/>
        <end position="413"/>
    </location>
</feature>
<evidence type="ECO:0000313" key="7">
    <source>
        <dbReference type="Proteomes" id="UP000226431"/>
    </source>
</evidence>
<dbReference type="Proteomes" id="UP000226431">
    <property type="component" value="Unassembled WGS sequence"/>
</dbReference>
<feature type="transmembrane region" description="Helical" evidence="5">
    <location>
        <begin position="75"/>
        <end position="96"/>
    </location>
</feature>
<dbReference type="PANTHER" id="PTHR11706">
    <property type="entry name" value="SOLUTE CARRIER PROTEIN FAMILY 11 MEMBER"/>
    <property type="match status" value="1"/>
</dbReference>
<feature type="transmembrane region" description="Helical" evidence="5">
    <location>
        <begin position="419"/>
        <end position="442"/>
    </location>
</feature>
<dbReference type="Pfam" id="PF01566">
    <property type="entry name" value="Nramp"/>
    <property type="match status" value="1"/>
</dbReference>
<keyword evidence="3 5" id="KW-1133">Transmembrane helix</keyword>
<comment type="caution">
    <text evidence="6">The sequence shown here is derived from an EMBL/GenBank/DDBJ whole genome shotgun (WGS) entry which is preliminary data.</text>
</comment>
<feature type="transmembrane region" description="Helical" evidence="5">
    <location>
        <begin position="42"/>
        <end position="63"/>
    </location>
</feature>
<keyword evidence="7" id="KW-1185">Reference proteome</keyword>
<dbReference type="InterPro" id="IPR001046">
    <property type="entry name" value="NRAMP_fam"/>
</dbReference>
<gene>
    <name evidence="6" type="ORF">CDD80_1808</name>
</gene>
<evidence type="ECO:0000256" key="4">
    <source>
        <dbReference type="ARBA" id="ARBA00023136"/>
    </source>
</evidence>
<evidence type="ECO:0000256" key="2">
    <source>
        <dbReference type="ARBA" id="ARBA00022692"/>
    </source>
</evidence>
<feature type="transmembrane region" description="Helical" evidence="5">
    <location>
        <begin position="184"/>
        <end position="205"/>
    </location>
</feature>
<protein>
    <submittedName>
        <fullName evidence="6">Uncharacterized protein</fullName>
    </submittedName>
</protein>
<dbReference type="NCBIfam" id="NF037982">
    <property type="entry name" value="Nramp_1"/>
    <property type="match status" value="1"/>
</dbReference>
<keyword evidence="2 5" id="KW-0812">Transmembrane</keyword>
<dbReference type="GO" id="GO:0034755">
    <property type="term" value="P:iron ion transmembrane transport"/>
    <property type="evidence" value="ECO:0007669"/>
    <property type="project" value="TreeGrafter"/>
</dbReference>
<evidence type="ECO:0000313" key="6">
    <source>
        <dbReference type="EMBL" id="PHH80363.1"/>
    </source>
</evidence>
<evidence type="ECO:0000256" key="5">
    <source>
        <dbReference type="SAM" id="Phobius"/>
    </source>
</evidence>
<dbReference type="OrthoDB" id="409173at2759"/>
<dbReference type="GO" id="GO:0005384">
    <property type="term" value="F:manganese ion transmembrane transporter activity"/>
    <property type="evidence" value="ECO:0007669"/>
    <property type="project" value="TreeGrafter"/>
</dbReference>
<dbReference type="EMBL" id="NJES01000018">
    <property type="protein sequence ID" value="PHH80363.1"/>
    <property type="molecule type" value="Genomic_DNA"/>
</dbReference>
<proteinExistence type="predicted"/>
<feature type="transmembrane region" description="Helical" evidence="5">
    <location>
        <begin position="117"/>
        <end position="136"/>
    </location>
</feature>
<accession>A0A2C5ZKK0</accession>
<feature type="transmembrane region" description="Helical" evidence="5">
    <location>
        <begin position="230"/>
        <end position="249"/>
    </location>
</feature>
<dbReference type="GO" id="GO:0005886">
    <property type="term" value="C:plasma membrane"/>
    <property type="evidence" value="ECO:0007669"/>
    <property type="project" value="TreeGrafter"/>
</dbReference>
<sequence>MCTVVVRNPELEEEAEAVAGGRGSEPEPEETWARRMRRRAGAFGRFVGPGFMVSVAYIDPGNYATDVAAGASQRFALLFVVLASNLAAILLQSLAARLGTVTGLDLAAMCRARLPRWLNLSLYVLAEVAIVATDLAEVMGTAVALNLLIPSLPLVAGCAIAVVDVMAVLVFYRPEGAMRGLRAFEALVCLLVVGVVVCFALQLYMLRGRSSVGDVFRGYLPSSVLVQPQALYQACGILGATVMPHGLYLGSGIVQPRLREYDAANGLLPPEPEPEADDGDGGKTAYVPSLTAVRHALVYTVAELALLLCTLALFVNSAILIVAGISLYGTPGAANADLFGIHDLLSRVVSPVAGTIFALALLLSGVSAGIVCTIAGQMVCEGALNWRVRPWLRRLITRSISVVPALLIAAAVGRRGLATALNASQVVLSVVLPFISLPLIYFTSRSRFMTVEPGAARYVRDMDDRVRGGDVGVDLSNSWSIIVVSVIAWLVIAVMNVANIVLLAMGKS</sequence>
<dbReference type="PRINTS" id="PR00447">
    <property type="entry name" value="NATRESASSCMP"/>
</dbReference>
<feature type="transmembrane region" description="Helical" evidence="5">
    <location>
        <begin position="348"/>
        <end position="374"/>
    </location>
</feature>
<feature type="transmembrane region" description="Helical" evidence="5">
    <location>
        <begin position="148"/>
        <end position="172"/>
    </location>
</feature>
<dbReference type="STRING" id="2004952.A0A2C5ZKK0"/>
<organism evidence="6 7">
    <name type="scientific">Ophiocordyceps camponoti-rufipedis</name>
    <dbReference type="NCBI Taxonomy" id="2004952"/>
    <lineage>
        <taxon>Eukaryota</taxon>
        <taxon>Fungi</taxon>
        <taxon>Dikarya</taxon>
        <taxon>Ascomycota</taxon>
        <taxon>Pezizomycotina</taxon>
        <taxon>Sordariomycetes</taxon>
        <taxon>Hypocreomycetidae</taxon>
        <taxon>Hypocreales</taxon>
        <taxon>Ophiocordycipitaceae</taxon>
        <taxon>Ophiocordyceps</taxon>
    </lineage>
</organism>
<keyword evidence="4 5" id="KW-0472">Membrane</keyword>
<dbReference type="PANTHER" id="PTHR11706:SF101">
    <property type="entry name" value="MANGANESE TRANSPORTER SMF1"/>
    <property type="match status" value="1"/>
</dbReference>
<evidence type="ECO:0000256" key="3">
    <source>
        <dbReference type="ARBA" id="ARBA00022989"/>
    </source>
</evidence>